<accession>A0AAN9EHB0</accession>
<proteinExistence type="predicted"/>
<organism evidence="1 2">
    <name type="scientific">Crotalaria pallida</name>
    <name type="common">Smooth rattlebox</name>
    <name type="synonym">Crotalaria striata</name>
    <dbReference type="NCBI Taxonomy" id="3830"/>
    <lineage>
        <taxon>Eukaryota</taxon>
        <taxon>Viridiplantae</taxon>
        <taxon>Streptophyta</taxon>
        <taxon>Embryophyta</taxon>
        <taxon>Tracheophyta</taxon>
        <taxon>Spermatophyta</taxon>
        <taxon>Magnoliopsida</taxon>
        <taxon>eudicotyledons</taxon>
        <taxon>Gunneridae</taxon>
        <taxon>Pentapetalae</taxon>
        <taxon>rosids</taxon>
        <taxon>fabids</taxon>
        <taxon>Fabales</taxon>
        <taxon>Fabaceae</taxon>
        <taxon>Papilionoideae</taxon>
        <taxon>50 kb inversion clade</taxon>
        <taxon>genistoids sensu lato</taxon>
        <taxon>core genistoids</taxon>
        <taxon>Crotalarieae</taxon>
        <taxon>Crotalaria</taxon>
    </lineage>
</organism>
<keyword evidence="2" id="KW-1185">Reference proteome</keyword>
<evidence type="ECO:0000313" key="2">
    <source>
        <dbReference type="Proteomes" id="UP001372338"/>
    </source>
</evidence>
<dbReference type="EMBL" id="JAYWIO010000006">
    <property type="protein sequence ID" value="KAK7257507.1"/>
    <property type="molecule type" value="Genomic_DNA"/>
</dbReference>
<sequence length="138" mass="15560">MEKEAVVCCCCCAVKNKLCHWVKEKKERKKGSSARFSSLSIHQTLFNTLISSPSLFTLPRSLFPPSLHLLPFPIHLSLSPSPSLPLPRGYSRLFIKPYIPDFAILFASQFLWITVSNCSCGIEGAVKLMQQQQHEQQP</sequence>
<name>A0AAN9EHB0_CROPI</name>
<comment type="caution">
    <text evidence="1">The sequence shown here is derived from an EMBL/GenBank/DDBJ whole genome shotgun (WGS) entry which is preliminary data.</text>
</comment>
<dbReference type="Proteomes" id="UP001372338">
    <property type="component" value="Unassembled WGS sequence"/>
</dbReference>
<gene>
    <name evidence="1" type="ORF">RIF29_31532</name>
</gene>
<protein>
    <submittedName>
        <fullName evidence="1">Uncharacterized protein</fullName>
    </submittedName>
</protein>
<dbReference type="AlphaFoldDB" id="A0AAN9EHB0"/>
<reference evidence="1 2" key="1">
    <citation type="submission" date="2024-01" db="EMBL/GenBank/DDBJ databases">
        <title>The genomes of 5 underutilized Papilionoideae crops provide insights into root nodulation and disease resistanc.</title>
        <authorList>
            <person name="Yuan L."/>
        </authorList>
    </citation>
    <scope>NUCLEOTIDE SEQUENCE [LARGE SCALE GENOMIC DNA]</scope>
    <source>
        <strain evidence="1">ZHUSHIDOU_FW_LH</strain>
        <tissue evidence="1">Leaf</tissue>
    </source>
</reference>
<evidence type="ECO:0000313" key="1">
    <source>
        <dbReference type="EMBL" id="KAK7257507.1"/>
    </source>
</evidence>